<proteinExistence type="predicted"/>
<dbReference type="InterPro" id="IPR043034">
    <property type="entry name" value="DNA_pol_alpha_B_N_sf"/>
</dbReference>
<dbReference type="InParanoid" id="L5KQ87"/>
<evidence type="ECO:0000313" key="1">
    <source>
        <dbReference type="EMBL" id="ELK13355.1"/>
    </source>
</evidence>
<protein>
    <submittedName>
        <fullName evidence="1">Uncharacterized protein</fullName>
    </submittedName>
</protein>
<dbReference type="Proteomes" id="UP000010552">
    <property type="component" value="Unassembled WGS sequence"/>
</dbReference>
<organism evidence="1 2">
    <name type="scientific">Pteropus alecto</name>
    <name type="common">Black flying fox</name>
    <dbReference type="NCBI Taxonomy" id="9402"/>
    <lineage>
        <taxon>Eukaryota</taxon>
        <taxon>Metazoa</taxon>
        <taxon>Chordata</taxon>
        <taxon>Craniata</taxon>
        <taxon>Vertebrata</taxon>
        <taxon>Euteleostomi</taxon>
        <taxon>Mammalia</taxon>
        <taxon>Eutheria</taxon>
        <taxon>Laurasiatheria</taxon>
        <taxon>Chiroptera</taxon>
        <taxon>Yinpterochiroptera</taxon>
        <taxon>Pteropodoidea</taxon>
        <taxon>Pteropodidae</taxon>
        <taxon>Pteropodinae</taxon>
        <taxon>Pteropus</taxon>
    </lineage>
</organism>
<gene>
    <name evidence="1" type="ORF">PAL_GLEAN10011383</name>
</gene>
<dbReference type="Gene3D" id="1.10.8.530">
    <property type="entry name" value="DNA polymerase alpha-primase, subunit B, N-terminal domain"/>
    <property type="match status" value="1"/>
</dbReference>
<keyword evidence="2" id="KW-1185">Reference proteome</keyword>
<name>L5KQ87_PTEAL</name>
<dbReference type="EMBL" id="KB030625">
    <property type="protein sequence ID" value="ELK13355.1"/>
    <property type="molecule type" value="Genomic_DNA"/>
</dbReference>
<dbReference type="AlphaFoldDB" id="L5KQ87"/>
<evidence type="ECO:0000313" key="2">
    <source>
        <dbReference type="Proteomes" id="UP000010552"/>
    </source>
</evidence>
<sequence length="44" mass="5083">MSVSTQQLAEEMQIFGLEYEEPLIEKCTLESVSCLQMEKQNKES</sequence>
<accession>L5KQ87</accession>
<reference evidence="2" key="1">
    <citation type="journal article" date="2013" name="Science">
        <title>Comparative analysis of bat genomes provides insight into the evolution of flight and immunity.</title>
        <authorList>
            <person name="Zhang G."/>
            <person name="Cowled C."/>
            <person name="Shi Z."/>
            <person name="Huang Z."/>
            <person name="Bishop-Lilly K.A."/>
            <person name="Fang X."/>
            <person name="Wynne J.W."/>
            <person name="Xiong Z."/>
            <person name="Baker M.L."/>
            <person name="Zhao W."/>
            <person name="Tachedjian M."/>
            <person name="Zhu Y."/>
            <person name="Zhou P."/>
            <person name="Jiang X."/>
            <person name="Ng J."/>
            <person name="Yang L."/>
            <person name="Wu L."/>
            <person name="Xiao J."/>
            <person name="Feng Y."/>
            <person name="Chen Y."/>
            <person name="Sun X."/>
            <person name="Zhang Y."/>
            <person name="Marsh G.A."/>
            <person name="Crameri G."/>
            <person name="Broder C.C."/>
            <person name="Frey K.G."/>
            <person name="Wang L.F."/>
            <person name="Wang J."/>
        </authorList>
    </citation>
    <scope>NUCLEOTIDE SEQUENCE [LARGE SCALE GENOMIC DNA]</scope>
</reference>